<accession>A0A6M4A8S6</accession>
<protein>
    <submittedName>
        <fullName evidence="2">GNAT family N-acetyltransferase</fullName>
    </submittedName>
</protein>
<dbReference type="InterPro" id="IPR000182">
    <property type="entry name" value="GNAT_dom"/>
</dbReference>
<keyword evidence="3" id="KW-1185">Reference proteome</keyword>
<dbReference type="InterPro" id="IPR052777">
    <property type="entry name" value="Acetyltransferase_Enz"/>
</dbReference>
<sequence>MIKDVIFPTDAEALNSLIREYVAWLNIDLSYQDFEGEMGEIESLFTLPNGLYTLAIINSKVAGGVGFKHMDAETAEVKRLYVRPEYQGCALGRALMTNLLKKINWSWLQKSGSRRSTSNRACQVTL</sequence>
<dbReference type="Pfam" id="PF00583">
    <property type="entry name" value="Acetyltransf_1"/>
    <property type="match status" value="1"/>
</dbReference>
<dbReference type="Gene3D" id="3.40.630.30">
    <property type="match status" value="1"/>
</dbReference>
<feature type="domain" description="N-acetyltransferase" evidence="1">
    <location>
        <begin position="1"/>
        <end position="126"/>
    </location>
</feature>
<dbReference type="Proteomes" id="UP000274350">
    <property type="component" value="Chromosome"/>
</dbReference>
<organism evidence="2 3">
    <name type="scientific">Undibacterium piscinae</name>
    <dbReference type="NCBI Taxonomy" id="2495591"/>
    <lineage>
        <taxon>Bacteria</taxon>
        <taxon>Pseudomonadati</taxon>
        <taxon>Pseudomonadota</taxon>
        <taxon>Betaproteobacteria</taxon>
        <taxon>Burkholderiales</taxon>
        <taxon>Oxalobacteraceae</taxon>
        <taxon>Undibacterium</taxon>
    </lineage>
</organism>
<name>A0A6M4A8S6_9BURK</name>
<evidence type="ECO:0000313" key="2">
    <source>
        <dbReference type="EMBL" id="QJQ07170.1"/>
    </source>
</evidence>
<gene>
    <name evidence="2" type="ORF">EJG51_016590</name>
</gene>
<dbReference type="SUPFAM" id="SSF55729">
    <property type="entry name" value="Acyl-CoA N-acyltransferases (Nat)"/>
    <property type="match status" value="1"/>
</dbReference>
<reference evidence="2 3" key="1">
    <citation type="journal article" date="2019" name="Int. J. Syst. Evol. Microbiol.">
        <title>Undibacterium piscinae sp. nov., isolated from Korean shiner intestine.</title>
        <authorList>
            <person name="Lee S.Y."/>
            <person name="Kang W."/>
            <person name="Kim P.S."/>
            <person name="Kim H.S."/>
            <person name="Sung H."/>
            <person name="Shin N.R."/>
            <person name="Whon T.W."/>
            <person name="Yun J.H."/>
            <person name="Lee J.Y."/>
            <person name="Lee J.Y."/>
            <person name="Jung M.J."/>
            <person name="Jeong Y.S."/>
            <person name="Tak E.J."/>
            <person name="Han J.E."/>
            <person name="Hyun D.W."/>
            <person name="Kang M.S."/>
            <person name="Lee K.E."/>
            <person name="Lee B.H."/>
            <person name="Bae J.W."/>
        </authorList>
    </citation>
    <scope>NUCLEOTIDE SEQUENCE [LARGE SCALE GENOMIC DNA]</scope>
    <source>
        <strain evidence="2 3">S11R28</strain>
    </source>
</reference>
<dbReference type="PANTHER" id="PTHR43305:SF1">
    <property type="entry name" value="FAMILY N-ACETYLTRANSFERASE, PUTATIVE (AFU_ORTHOLOGUE AFUA_2G01380)-RELATED"/>
    <property type="match status" value="1"/>
</dbReference>
<dbReference type="AlphaFoldDB" id="A0A6M4A8S6"/>
<proteinExistence type="predicted"/>
<evidence type="ECO:0000259" key="1">
    <source>
        <dbReference type="PROSITE" id="PS51186"/>
    </source>
</evidence>
<dbReference type="KEGG" id="upi:EJG51_016590"/>
<dbReference type="EMBL" id="CP051152">
    <property type="protein sequence ID" value="QJQ07170.1"/>
    <property type="molecule type" value="Genomic_DNA"/>
</dbReference>
<evidence type="ECO:0000313" key="3">
    <source>
        <dbReference type="Proteomes" id="UP000274350"/>
    </source>
</evidence>
<dbReference type="PANTHER" id="PTHR43305">
    <property type="entry name" value="FAMILY N-ACETYLTRANSFERASE, PUTATIVE (AFU_ORTHOLOGUE AFUA_2G01380)-RELATED"/>
    <property type="match status" value="1"/>
</dbReference>
<dbReference type="CDD" id="cd04301">
    <property type="entry name" value="NAT_SF"/>
    <property type="match status" value="1"/>
</dbReference>
<keyword evidence="2" id="KW-0808">Transferase</keyword>
<dbReference type="InterPro" id="IPR016181">
    <property type="entry name" value="Acyl_CoA_acyltransferase"/>
</dbReference>
<dbReference type="GO" id="GO:0016747">
    <property type="term" value="F:acyltransferase activity, transferring groups other than amino-acyl groups"/>
    <property type="evidence" value="ECO:0007669"/>
    <property type="project" value="InterPro"/>
</dbReference>
<dbReference type="PROSITE" id="PS51186">
    <property type="entry name" value="GNAT"/>
    <property type="match status" value="1"/>
</dbReference>